<sequence length="85" mass="9942">MKYDVEWSRQSIRDLRRLDKPTTSRIVNAVEMFAHTGHGDVKKLTNAGGQYRLRVGDWRVRFTVDTEVRILGVLRVLPRGEAYKR</sequence>
<geneLocation type="plasmid" evidence="2 3">
    <name>unnamed2</name>
</geneLocation>
<keyword evidence="3" id="KW-1185">Reference proteome</keyword>
<dbReference type="RefSeq" id="WP_268008859.1">
    <property type="nucleotide sequence ID" value="NZ_BSUT01000007.1"/>
</dbReference>
<evidence type="ECO:0000256" key="1">
    <source>
        <dbReference type="ARBA" id="ARBA00022649"/>
    </source>
</evidence>
<dbReference type="InterPro" id="IPR052747">
    <property type="entry name" value="TA_system_RelE_toxin"/>
</dbReference>
<reference evidence="2" key="1">
    <citation type="submission" date="2022-08" db="EMBL/GenBank/DDBJ databases">
        <title>Alicyclobacillus fastidiosus DSM 17978, complete genome.</title>
        <authorList>
            <person name="Wang Q."/>
            <person name="Cai R."/>
            <person name="Wang Z."/>
        </authorList>
    </citation>
    <scope>NUCLEOTIDE SEQUENCE</scope>
    <source>
        <strain evidence="2">DSM 17978</strain>
        <plasmid evidence="2">unnamed2</plasmid>
    </source>
</reference>
<keyword evidence="2" id="KW-0614">Plasmid</keyword>
<dbReference type="PANTHER" id="PTHR38813">
    <property type="match status" value="1"/>
</dbReference>
<dbReference type="Proteomes" id="UP001164761">
    <property type="component" value="Plasmid unnamed2"/>
</dbReference>
<dbReference type="PANTHER" id="PTHR38813:SF1">
    <property type="entry name" value="TOXIN RELE1-RELATED"/>
    <property type="match status" value="1"/>
</dbReference>
<evidence type="ECO:0000313" key="2">
    <source>
        <dbReference type="EMBL" id="WAH44990.1"/>
    </source>
</evidence>
<accession>A0ABY6ZSR3</accession>
<evidence type="ECO:0000313" key="3">
    <source>
        <dbReference type="Proteomes" id="UP001164761"/>
    </source>
</evidence>
<dbReference type="EMBL" id="CP104069">
    <property type="protein sequence ID" value="WAH44990.1"/>
    <property type="molecule type" value="Genomic_DNA"/>
</dbReference>
<dbReference type="Gene3D" id="3.30.2310.20">
    <property type="entry name" value="RelE-like"/>
    <property type="match status" value="1"/>
</dbReference>
<gene>
    <name evidence="2" type="ORF">NZD89_28830</name>
</gene>
<dbReference type="Pfam" id="PF05016">
    <property type="entry name" value="ParE_toxin"/>
    <property type="match status" value="1"/>
</dbReference>
<dbReference type="SUPFAM" id="SSF143011">
    <property type="entry name" value="RelE-like"/>
    <property type="match status" value="1"/>
</dbReference>
<dbReference type="InterPro" id="IPR035093">
    <property type="entry name" value="RelE/ParE_toxin_dom_sf"/>
</dbReference>
<keyword evidence="1" id="KW-1277">Toxin-antitoxin system</keyword>
<name>A0ABY6ZSR3_9BACL</name>
<proteinExistence type="predicted"/>
<organism evidence="2 3">
    <name type="scientific">Alicyclobacillus fastidiosus</name>
    <dbReference type="NCBI Taxonomy" id="392011"/>
    <lineage>
        <taxon>Bacteria</taxon>
        <taxon>Bacillati</taxon>
        <taxon>Bacillota</taxon>
        <taxon>Bacilli</taxon>
        <taxon>Bacillales</taxon>
        <taxon>Alicyclobacillaceae</taxon>
        <taxon>Alicyclobacillus</taxon>
    </lineage>
</organism>
<dbReference type="InterPro" id="IPR007712">
    <property type="entry name" value="RelE/ParE_toxin"/>
</dbReference>
<protein>
    <submittedName>
        <fullName evidence="2">Type II toxin-antitoxin system RelE/ParE family toxin</fullName>
    </submittedName>
</protein>